<dbReference type="SUPFAM" id="SSF75011">
    <property type="entry name" value="3-carboxy-cis,cis-mucoante lactonizing enzyme"/>
    <property type="match status" value="1"/>
</dbReference>
<organism evidence="1">
    <name type="scientific">marine metagenome</name>
    <dbReference type="NCBI Taxonomy" id="408172"/>
    <lineage>
        <taxon>unclassified sequences</taxon>
        <taxon>metagenomes</taxon>
        <taxon>ecological metagenomes</taxon>
    </lineage>
</organism>
<reference evidence="1" key="1">
    <citation type="submission" date="2018-05" db="EMBL/GenBank/DDBJ databases">
        <authorList>
            <person name="Lanie J.A."/>
            <person name="Ng W.-L."/>
            <person name="Kazmierczak K.M."/>
            <person name="Andrzejewski T.M."/>
            <person name="Davidsen T.M."/>
            <person name="Wayne K.J."/>
            <person name="Tettelin H."/>
            <person name="Glass J.I."/>
            <person name="Rusch D."/>
            <person name="Podicherti R."/>
            <person name="Tsui H.-C.T."/>
            <person name="Winkler M.E."/>
        </authorList>
    </citation>
    <scope>NUCLEOTIDE SEQUENCE</scope>
</reference>
<evidence type="ECO:0000313" key="1">
    <source>
        <dbReference type="EMBL" id="SVB97327.1"/>
    </source>
</evidence>
<dbReference type="InterPro" id="IPR051200">
    <property type="entry name" value="Host-pathogen_enzymatic-act"/>
</dbReference>
<proteinExistence type="predicted"/>
<sequence length="437" mass="44941">QSDLFILTSDFATGSTAFLPGGASVASVNLLGIHSDAVGHYQDGRIYVINRLGQDNILVLDPADLTNPVIQFSVDNGSNPQDIEIISEGKAYVSRYASTDLLVVDPHDGTQLGTVDLSAYADDDGLPEMSQIVRVGNRIYVSCQRLDRNAGFTPGDAVLVIIDIASDAVVGEIALSAANPNSAIVAGDQIIVSASAGFGDRLGGIDIIDTRTGTSTGLAVTEEALGGDLSSLVLRTSNSGFAIVLDENFANSVVPVNLATGAAGTALEGLSGGFIATMAIDGNRLLIGDQGSFGDPTSAGLKIYDATTGGLLAGPIDTGLPPSSIVVLSSVPITAVRAELSAALPRDVTVGDGYPNPFNATVRIPFELAVDGAVEMYVYDLLGRRVRGLVSGRLGPGGYSATWGGTDGTGQTVANGTYFVRLLSGGDRSMTKIMLLK</sequence>
<dbReference type="InterPro" id="IPR015943">
    <property type="entry name" value="WD40/YVTN_repeat-like_dom_sf"/>
</dbReference>
<dbReference type="PANTHER" id="PTHR47197:SF3">
    <property type="entry name" value="DIHYDRO-HEME D1 DEHYDROGENASE"/>
    <property type="match status" value="1"/>
</dbReference>
<gene>
    <name evidence="1" type="ORF">METZ01_LOCUS250181</name>
</gene>
<dbReference type="PANTHER" id="PTHR47197">
    <property type="entry name" value="PROTEIN NIRF"/>
    <property type="match status" value="1"/>
</dbReference>
<protein>
    <recommendedName>
        <fullName evidence="2">FlgD Ig-like domain-containing protein</fullName>
    </recommendedName>
</protein>
<dbReference type="EMBL" id="UINC01066524">
    <property type="protein sequence ID" value="SVB97327.1"/>
    <property type="molecule type" value="Genomic_DNA"/>
</dbReference>
<evidence type="ECO:0008006" key="2">
    <source>
        <dbReference type="Google" id="ProtNLM"/>
    </source>
</evidence>
<dbReference type="AlphaFoldDB" id="A0A382IDM2"/>
<dbReference type="Gene3D" id="2.60.40.4070">
    <property type="match status" value="1"/>
</dbReference>
<dbReference type="Gene3D" id="2.130.10.10">
    <property type="entry name" value="YVTN repeat-like/Quinoprotein amine dehydrogenase"/>
    <property type="match status" value="1"/>
</dbReference>
<dbReference type="InterPro" id="IPR026444">
    <property type="entry name" value="Secre_tail"/>
</dbReference>
<dbReference type="NCBIfam" id="TIGR04183">
    <property type="entry name" value="Por_Secre_tail"/>
    <property type="match status" value="1"/>
</dbReference>
<accession>A0A382IDM2</accession>
<feature type="non-terminal residue" evidence="1">
    <location>
        <position position="1"/>
    </location>
</feature>
<name>A0A382IDM2_9ZZZZ</name>